<sequence length="353" mass="37942">MTNKKEALEDFNNGEHIYKNINQKRLLLFVIVISLLVVFCIIDLAVGPSGMSLSDVISTLLQGPKNKSVHSAVMWSIRLPMTLTCVFVGASLGLAGSHMQTILNNPLASPYTLGISSAAGFGASLAILTGVTIGNIGWLSIPLMAFLFSFISSMCIYFIGKNKGMKSITMILTGIVIHFLFQALQSLVQYMSAPEVSQQIVFWMFGSLLKSTWVGVFVTMSIFIICLLLTTTVVWKITALSAGEERARSLGIDVDKLKLKVFTIATLLTTGAVSFIGPIGFIGLISPHFARLSVGEDQRYLSPVSAMFGALIMVVASIISKIIKPGALIPIGIVTSIVGVPFLLFLLLSKGAE</sequence>
<evidence type="ECO:0000256" key="7">
    <source>
        <dbReference type="ARBA" id="ARBA00023136"/>
    </source>
</evidence>
<dbReference type="SUPFAM" id="SSF81345">
    <property type="entry name" value="ABC transporter involved in vitamin B12 uptake, BtuC"/>
    <property type="match status" value="1"/>
</dbReference>
<keyword evidence="4" id="KW-1003">Cell membrane</keyword>
<keyword evidence="10" id="KW-1185">Reference proteome</keyword>
<comment type="similarity">
    <text evidence="2">Belongs to the binding-protein-dependent transport system permease family. FecCD subfamily.</text>
</comment>
<comment type="subcellular location">
    <subcellularLocation>
        <location evidence="1">Cell membrane</location>
        <topology evidence="1">Multi-pass membrane protein</topology>
    </subcellularLocation>
</comment>
<dbReference type="Gene3D" id="1.10.3470.10">
    <property type="entry name" value="ABC transporter involved in vitamin B12 uptake, BtuC"/>
    <property type="match status" value="1"/>
</dbReference>
<gene>
    <name evidence="9" type="ORF">U732_1750</name>
</gene>
<dbReference type="InterPro" id="IPR037294">
    <property type="entry name" value="ABC_BtuC-like"/>
</dbReference>
<dbReference type="GO" id="GO:0033214">
    <property type="term" value="P:siderophore-iron import into cell"/>
    <property type="evidence" value="ECO:0007669"/>
    <property type="project" value="TreeGrafter"/>
</dbReference>
<keyword evidence="7 8" id="KW-0472">Membrane</keyword>
<dbReference type="AlphaFoldDB" id="A0A0C1UG72"/>
<dbReference type="FunFam" id="1.10.3470.10:FF:000001">
    <property type="entry name" value="Vitamin B12 ABC transporter permease BtuC"/>
    <property type="match status" value="1"/>
</dbReference>
<evidence type="ECO:0000313" key="9">
    <source>
        <dbReference type="EMBL" id="KIE46400.1"/>
    </source>
</evidence>
<protein>
    <submittedName>
        <fullName evidence="9">ABC 3 transport family protein</fullName>
    </submittedName>
</protein>
<dbReference type="Proteomes" id="UP000031366">
    <property type="component" value="Unassembled WGS sequence"/>
</dbReference>
<feature type="transmembrane region" description="Helical" evidence="8">
    <location>
        <begin position="75"/>
        <end position="95"/>
    </location>
</feature>
<evidence type="ECO:0000313" key="10">
    <source>
        <dbReference type="Proteomes" id="UP000031366"/>
    </source>
</evidence>
<feature type="transmembrane region" description="Helical" evidence="8">
    <location>
        <begin position="300"/>
        <end position="320"/>
    </location>
</feature>
<dbReference type="GO" id="GO:0005886">
    <property type="term" value="C:plasma membrane"/>
    <property type="evidence" value="ECO:0007669"/>
    <property type="project" value="UniProtKB-SubCell"/>
</dbReference>
<keyword evidence="5 8" id="KW-0812">Transmembrane</keyword>
<name>A0A0C1UG72_9CLOT</name>
<dbReference type="RefSeq" id="WP_052268125.1">
    <property type="nucleotide sequence ID" value="NZ_AYSO01000017.1"/>
</dbReference>
<accession>A0A0C1UG72</accession>
<proteinExistence type="inferred from homology"/>
<evidence type="ECO:0000256" key="5">
    <source>
        <dbReference type="ARBA" id="ARBA00022692"/>
    </source>
</evidence>
<comment type="caution">
    <text evidence="9">The sequence shown here is derived from an EMBL/GenBank/DDBJ whole genome shotgun (WGS) entry which is preliminary data.</text>
</comment>
<dbReference type="EMBL" id="AYSO01000017">
    <property type="protein sequence ID" value="KIE46400.1"/>
    <property type="molecule type" value="Genomic_DNA"/>
</dbReference>
<dbReference type="Pfam" id="PF01032">
    <property type="entry name" value="FecCD"/>
    <property type="match status" value="1"/>
</dbReference>
<feature type="transmembrane region" description="Helical" evidence="8">
    <location>
        <begin position="259"/>
        <end position="285"/>
    </location>
</feature>
<dbReference type="PANTHER" id="PTHR30472">
    <property type="entry name" value="FERRIC ENTEROBACTIN TRANSPORT SYSTEM PERMEASE PROTEIN"/>
    <property type="match status" value="1"/>
</dbReference>
<evidence type="ECO:0000256" key="6">
    <source>
        <dbReference type="ARBA" id="ARBA00022989"/>
    </source>
</evidence>
<evidence type="ECO:0000256" key="3">
    <source>
        <dbReference type="ARBA" id="ARBA00022448"/>
    </source>
</evidence>
<feature type="transmembrane region" description="Helical" evidence="8">
    <location>
        <begin position="107"/>
        <end position="130"/>
    </location>
</feature>
<reference evidence="9 10" key="1">
    <citation type="journal article" date="2015" name="Infect. Genet. Evol.">
        <title>Genomic sequences of six botulinum neurotoxin-producing strains representing three clostridial species illustrate the mobility and diversity of botulinum neurotoxin genes.</title>
        <authorList>
            <person name="Smith T.J."/>
            <person name="Hill K.K."/>
            <person name="Xie G."/>
            <person name="Foley B.T."/>
            <person name="Williamson C.H."/>
            <person name="Foster J.T."/>
            <person name="Johnson S.L."/>
            <person name="Chertkov O."/>
            <person name="Teshima H."/>
            <person name="Gibbons H.S."/>
            <person name="Johnsky L.A."/>
            <person name="Karavis M.A."/>
            <person name="Smith L.A."/>
        </authorList>
    </citation>
    <scope>NUCLEOTIDE SEQUENCE [LARGE SCALE GENOMIC DNA]</scope>
    <source>
        <strain evidence="9 10">CDC 2741</strain>
    </source>
</reference>
<keyword evidence="3" id="KW-0813">Transport</keyword>
<feature type="transmembrane region" description="Helical" evidence="8">
    <location>
        <begin position="136"/>
        <end position="159"/>
    </location>
</feature>
<dbReference type="InterPro" id="IPR000522">
    <property type="entry name" value="ABC_transptr_permease_BtuC"/>
</dbReference>
<organism evidence="9 10">
    <name type="scientific">Clostridium argentinense CDC 2741</name>
    <dbReference type="NCBI Taxonomy" id="1418104"/>
    <lineage>
        <taxon>Bacteria</taxon>
        <taxon>Bacillati</taxon>
        <taxon>Bacillota</taxon>
        <taxon>Clostridia</taxon>
        <taxon>Eubacteriales</taxon>
        <taxon>Clostridiaceae</taxon>
        <taxon>Clostridium</taxon>
    </lineage>
</organism>
<evidence type="ECO:0000256" key="1">
    <source>
        <dbReference type="ARBA" id="ARBA00004651"/>
    </source>
</evidence>
<keyword evidence="6 8" id="KW-1133">Transmembrane helix</keyword>
<dbReference type="GO" id="GO:0022857">
    <property type="term" value="F:transmembrane transporter activity"/>
    <property type="evidence" value="ECO:0007669"/>
    <property type="project" value="InterPro"/>
</dbReference>
<dbReference type="OrthoDB" id="9792889at2"/>
<feature type="transmembrane region" description="Helical" evidence="8">
    <location>
        <begin position="212"/>
        <end position="238"/>
    </location>
</feature>
<evidence type="ECO:0000256" key="2">
    <source>
        <dbReference type="ARBA" id="ARBA00007935"/>
    </source>
</evidence>
<feature type="transmembrane region" description="Helical" evidence="8">
    <location>
        <begin position="26"/>
        <end position="46"/>
    </location>
</feature>
<evidence type="ECO:0000256" key="4">
    <source>
        <dbReference type="ARBA" id="ARBA00022475"/>
    </source>
</evidence>
<feature type="transmembrane region" description="Helical" evidence="8">
    <location>
        <begin position="327"/>
        <end position="348"/>
    </location>
</feature>
<dbReference type="PANTHER" id="PTHR30472:SF25">
    <property type="entry name" value="ABC TRANSPORTER PERMEASE PROTEIN MJ0876-RELATED"/>
    <property type="match status" value="1"/>
</dbReference>
<feature type="transmembrane region" description="Helical" evidence="8">
    <location>
        <begin position="171"/>
        <end position="192"/>
    </location>
</feature>
<dbReference type="STRING" id="29341.RSJ17_16770"/>
<evidence type="ECO:0000256" key="8">
    <source>
        <dbReference type="SAM" id="Phobius"/>
    </source>
</evidence>
<dbReference type="CDD" id="cd06550">
    <property type="entry name" value="TM_ABC_iron-siderophores_like"/>
    <property type="match status" value="1"/>
</dbReference>